<evidence type="ECO:0000313" key="4">
    <source>
        <dbReference type="Proteomes" id="UP001150830"/>
    </source>
</evidence>
<feature type="signal peptide" evidence="2">
    <location>
        <begin position="1"/>
        <end position="24"/>
    </location>
</feature>
<dbReference type="RefSeq" id="WP_283172399.1">
    <property type="nucleotide sequence ID" value="NZ_JAPNOA010000016.1"/>
</dbReference>
<organism evidence="3 4">
    <name type="scientific">Parathalassolituus penaei</name>
    <dbReference type="NCBI Taxonomy" id="2997323"/>
    <lineage>
        <taxon>Bacteria</taxon>
        <taxon>Pseudomonadati</taxon>
        <taxon>Pseudomonadota</taxon>
        <taxon>Gammaproteobacteria</taxon>
        <taxon>Oceanospirillales</taxon>
        <taxon>Oceanospirillaceae</taxon>
        <taxon>Parathalassolituus</taxon>
    </lineage>
</organism>
<dbReference type="AlphaFoldDB" id="A0A9X3EBL1"/>
<dbReference type="Proteomes" id="UP001150830">
    <property type="component" value="Unassembled WGS sequence"/>
</dbReference>
<comment type="caution">
    <text evidence="3">The sequence shown here is derived from an EMBL/GenBank/DDBJ whole genome shotgun (WGS) entry which is preliminary data.</text>
</comment>
<protein>
    <recommendedName>
        <fullName evidence="5">MSHA biogenesis protein MshK</fullName>
    </recommendedName>
</protein>
<proteinExistence type="predicted"/>
<feature type="region of interest" description="Disordered" evidence="1">
    <location>
        <begin position="114"/>
        <end position="136"/>
    </location>
</feature>
<accession>A0A9X3EBL1</accession>
<keyword evidence="4" id="KW-1185">Reference proteome</keyword>
<evidence type="ECO:0000256" key="2">
    <source>
        <dbReference type="SAM" id="SignalP"/>
    </source>
</evidence>
<feature type="chain" id="PRO_5040820329" description="MSHA biogenesis protein MshK" evidence="2">
    <location>
        <begin position="25"/>
        <end position="136"/>
    </location>
</feature>
<name>A0A9X3EBL1_9GAMM</name>
<evidence type="ECO:0000313" key="3">
    <source>
        <dbReference type="EMBL" id="MCY0964181.1"/>
    </source>
</evidence>
<dbReference type="EMBL" id="JAPNOA010000016">
    <property type="protein sequence ID" value="MCY0964181.1"/>
    <property type="molecule type" value="Genomic_DNA"/>
</dbReference>
<evidence type="ECO:0008006" key="5">
    <source>
        <dbReference type="Google" id="ProtNLM"/>
    </source>
</evidence>
<keyword evidence="2" id="KW-0732">Signal</keyword>
<evidence type="ECO:0000256" key="1">
    <source>
        <dbReference type="SAM" id="MobiDB-lite"/>
    </source>
</evidence>
<gene>
    <name evidence="3" type="ORF">OUO13_03210</name>
</gene>
<reference evidence="3" key="1">
    <citation type="submission" date="2022-11" db="EMBL/GenBank/DDBJ databases">
        <title>Parathalassolutuus dongxingensis gen. nov., sp. nov., a novel member of family Oceanospirillaceae isolated from a coastal shrimp pond in Guangxi, China.</title>
        <authorList>
            <person name="Chen H."/>
        </authorList>
    </citation>
    <scope>NUCLEOTIDE SEQUENCE</scope>
    <source>
        <strain evidence="3">G-43</strain>
    </source>
</reference>
<sequence length="136" mass="14560">MPDVMTNKRLCLLALLCWGCHSWAADPTAPPAWARPAAPVVSAPAAGARVEVSLPKLQQIVMGEQSRAVINGRLLAVGDEVDGYRLISIGPDSVRLQSRQGVRELSLIKETLRESAAPVTAAETAPKAPDNKRTNR</sequence>